<dbReference type="AlphaFoldDB" id="A0A0B0PNV0"/>
<dbReference type="EMBL" id="KN435132">
    <property type="protein sequence ID" value="KHG26119.1"/>
    <property type="molecule type" value="Genomic_DNA"/>
</dbReference>
<evidence type="ECO:0000313" key="1">
    <source>
        <dbReference type="EMBL" id="KHG26119.1"/>
    </source>
</evidence>
<organism evidence="1 2">
    <name type="scientific">Gossypium arboreum</name>
    <name type="common">Tree cotton</name>
    <name type="synonym">Gossypium nanking</name>
    <dbReference type="NCBI Taxonomy" id="29729"/>
    <lineage>
        <taxon>Eukaryota</taxon>
        <taxon>Viridiplantae</taxon>
        <taxon>Streptophyta</taxon>
        <taxon>Embryophyta</taxon>
        <taxon>Tracheophyta</taxon>
        <taxon>Spermatophyta</taxon>
        <taxon>Magnoliopsida</taxon>
        <taxon>eudicotyledons</taxon>
        <taxon>Gunneridae</taxon>
        <taxon>Pentapetalae</taxon>
        <taxon>rosids</taxon>
        <taxon>malvids</taxon>
        <taxon>Malvales</taxon>
        <taxon>Malvaceae</taxon>
        <taxon>Malvoideae</taxon>
        <taxon>Gossypium</taxon>
    </lineage>
</organism>
<protein>
    <submittedName>
        <fullName evidence="1">Uncharacterized protein</fullName>
    </submittedName>
</protein>
<keyword evidence="2" id="KW-1185">Reference proteome</keyword>
<proteinExistence type="predicted"/>
<name>A0A0B0PNV0_GOSAR</name>
<accession>A0A0B0PNV0</accession>
<gene>
    <name evidence="1" type="ORF">F383_31954</name>
</gene>
<reference evidence="2" key="1">
    <citation type="submission" date="2014-09" db="EMBL/GenBank/DDBJ databases">
        <authorList>
            <person name="Mudge J."/>
            <person name="Ramaraj T."/>
            <person name="Lindquist I.E."/>
            <person name="Bharti A.K."/>
            <person name="Sundararajan A."/>
            <person name="Cameron C.T."/>
            <person name="Woodward J.E."/>
            <person name="May G.D."/>
            <person name="Brubaker C."/>
            <person name="Broadhvest J."/>
            <person name="Wilkins T.A."/>
        </authorList>
    </citation>
    <scope>NUCLEOTIDE SEQUENCE</scope>
    <source>
        <strain evidence="2">cv. AKA8401</strain>
    </source>
</reference>
<dbReference type="Proteomes" id="UP000032142">
    <property type="component" value="Unassembled WGS sequence"/>
</dbReference>
<evidence type="ECO:0000313" key="2">
    <source>
        <dbReference type="Proteomes" id="UP000032142"/>
    </source>
</evidence>
<sequence length="57" mass="6598">MVFAPKKNRSKSWFSGCLMFKLILNGITRLDHNTEIQLILVDKPKHVISLIENDQTD</sequence>